<dbReference type="GO" id="GO:0009055">
    <property type="term" value="F:electron transfer activity"/>
    <property type="evidence" value="ECO:0007669"/>
    <property type="project" value="InterPro"/>
</dbReference>
<dbReference type="InterPro" id="IPR036909">
    <property type="entry name" value="Cyt_c-like_dom_sf"/>
</dbReference>
<dbReference type="Pfam" id="PF07624">
    <property type="entry name" value="PSD2"/>
    <property type="match status" value="1"/>
</dbReference>
<organism evidence="7 8">
    <name type="scientific">Mariniblastus fucicola</name>
    <dbReference type="NCBI Taxonomy" id="980251"/>
    <lineage>
        <taxon>Bacteria</taxon>
        <taxon>Pseudomonadati</taxon>
        <taxon>Planctomycetota</taxon>
        <taxon>Planctomycetia</taxon>
        <taxon>Pirellulales</taxon>
        <taxon>Pirellulaceae</taxon>
        <taxon>Mariniblastus</taxon>
    </lineage>
</organism>
<evidence type="ECO:0000313" key="8">
    <source>
        <dbReference type="Proteomes" id="UP000322214"/>
    </source>
</evidence>
<protein>
    <recommendedName>
        <fullName evidence="9">Planctomycete cytochrome C</fullName>
    </recommendedName>
</protein>
<feature type="domain" description="Cytochrome C Planctomycete-type" evidence="5">
    <location>
        <begin position="98"/>
        <end position="145"/>
    </location>
</feature>
<evidence type="ECO:0000259" key="4">
    <source>
        <dbReference type="Pfam" id="PF07631"/>
    </source>
</evidence>
<dbReference type="Pfam" id="PF07627">
    <property type="entry name" value="PSCyt3"/>
    <property type="match status" value="1"/>
</dbReference>
<evidence type="ECO:0000259" key="2">
    <source>
        <dbReference type="Pfam" id="PF07626"/>
    </source>
</evidence>
<sequence>MFAVLRHIHTSLLLILHLMKFKSSVLLLLAYFMLSAASLAQEKPTSPTSHSLADAKQSGALRSRFKGKPVSNATPSVRKATDLKTYRKSIEPLLQNACESCHGEEEQEADFRTDQLNPDLVAGDDEKWWTEVQKVLSNAEMPPADAEVQLSDIERAKIIDWLSMEIQVASNVRRSQKKHSSFRRMTRYEYSYALQDLLGLPYDFGRDLPPETPSPDGFLNSADMLQISTTQLGIYRELARKALVKATVRGERPKPIQYRISMDDVADLMIRDYEEAKQKLEATHETRNTKPEDAKEQLAKLHQKHFKARNSNTHLLNANGDRLLTSYRYHGARYSLKPEEKEVQEPIEDAASEYALIIPPNARHNFDLGNYLPASGTMKLRVKAKRVPHDNTPAGESALPELRVNFGFQPSNNSHTNFPVGSARTVANEDSTWYEWDIHLGEVPRNAYRSSRMGAQPNPTEYVILRNQTGYWWAGSIEVEAIEVVAPWYAQWPPNSHLGIFPEDIETGNVVAAAKRILEPFMSRAWRRSVTDEEVNRKLELFQAILPTCDDNQEAMVEVLATVLSSPNFIYVGLPDATEQPSQLSQLSQSSQPSRFELASKLSMFLWCSIPDRELMDLAASGELAEEHVLLQQVDRMLADPKSERFSKHFVRQWLGLGLLDYLDVDRKTYGDVDAAAIDAMKREPIEMFRHVLGENKSIIDFLHADYTFANQRLARHYDIEGISGNEFQRVRFGPEQQRGGLLTQAGLLAMNSDGKDSNPLKRGIWLLDKILHDPPPPPPPAVPEIDLADPEVLKMTLKERLEDHRSDVACKSCHARIDPWGIAFENYDAVGRWRETIGEKPVDASSKLFNQEELDGVDGLKRYLLENRQDQFVTAMVSKMVSYGLGRPLGFSDRSSIESIASDLRKSGDGLKALIRLAVTSDLFRANQ</sequence>
<dbReference type="GO" id="GO:0020037">
    <property type="term" value="F:heme binding"/>
    <property type="evidence" value="ECO:0007669"/>
    <property type="project" value="InterPro"/>
</dbReference>
<feature type="domain" description="DUF1587" evidence="2">
    <location>
        <begin position="183"/>
        <end position="247"/>
    </location>
</feature>
<dbReference type="InterPro" id="IPR011429">
    <property type="entry name" value="Cyt_c_Planctomycete-type"/>
</dbReference>
<gene>
    <name evidence="7" type="ORF">MFFC18_43330</name>
</gene>
<dbReference type="Pfam" id="PF07637">
    <property type="entry name" value="PSD5"/>
    <property type="match status" value="1"/>
</dbReference>
<dbReference type="Proteomes" id="UP000322214">
    <property type="component" value="Chromosome"/>
</dbReference>
<accession>A0A5B9PDL7</accession>
<evidence type="ECO:0008006" key="9">
    <source>
        <dbReference type="Google" id="ProtNLM"/>
    </source>
</evidence>
<dbReference type="Gene3D" id="1.10.760.10">
    <property type="entry name" value="Cytochrome c-like domain"/>
    <property type="match status" value="1"/>
</dbReference>
<dbReference type="KEGG" id="mff:MFFC18_43330"/>
<dbReference type="OrthoDB" id="175242at2"/>
<dbReference type="Pfam" id="PF07635">
    <property type="entry name" value="PSCyt1"/>
    <property type="match status" value="1"/>
</dbReference>
<dbReference type="InterPro" id="IPR011478">
    <property type="entry name" value="DUF1585"/>
</dbReference>
<dbReference type="InterPro" id="IPR013043">
    <property type="entry name" value="DUF1595"/>
</dbReference>
<feature type="domain" description="DUF1585" evidence="1">
    <location>
        <begin position="853"/>
        <end position="925"/>
    </location>
</feature>
<dbReference type="EMBL" id="CP042912">
    <property type="protein sequence ID" value="QEG24414.1"/>
    <property type="molecule type" value="Genomic_DNA"/>
</dbReference>
<dbReference type="Pfam" id="PF07631">
    <property type="entry name" value="PSD4"/>
    <property type="match status" value="1"/>
</dbReference>
<proteinExistence type="predicted"/>
<dbReference type="Pfam" id="PF07626">
    <property type="entry name" value="PSD3"/>
    <property type="match status" value="1"/>
</dbReference>
<name>A0A5B9PDL7_9BACT</name>
<evidence type="ECO:0000313" key="7">
    <source>
        <dbReference type="EMBL" id="QEG24414.1"/>
    </source>
</evidence>
<evidence type="ECO:0000259" key="3">
    <source>
        <dbReference type="Pfam" id="PF07627"/>
    </source>
</evidence>
<dbReference type="SUPFAM" id="SSF46626">
    <property type="entry name" value="Cytochrome c"/>
    <property type="match status" value="1"/>
</dbReference>
<feature type="domain" description="DUF1592" evidence="4">
    <location>
        <begin position="595"/>
        <end position="720"/>
    </location>
</feature>
<dbReference type="InterPro" id="IPR013039">
    <property type="entry name" value="DUF1588"/>
</dbReference>
<dbReference type="AlphaFoldDB" id="A0A5B9PDL7"/>
<dbReference type="InterPro" id="IPR013036">
    <property type="entry name" value="DUF1587"/>
</dbReference>
<dbReference type="InterPro" id="IPR013042">
    <property type="entry name" value="DUF1592"/>
</dbReference>
<keyword evidence="8" id="KW-1185">Reference proteome</keyword>
<feature type="domain" description="DUF1588" evidence="3">
    <location>
        <begin position="739"/>
        <end position="837"/>
    </location>
</feature>
<feature type="domain" description="DUF1595" evidence="6">
    <location>
        <begin position="514"/>
        <end position="572"/>
    </location>
</feature>
<reference evidence="7 8" key="1">
    <citation type="submission" date="2019-08" db="EMBL/GenBank/DDBJ databases">
        <title>Deep-cultivation of Planctomycetes and their phenomic and genomic characterization uncovers novel biology.</title>
        <authorList>
            <person name="Wiegand S."/>
            <person name="Jogler M."/>
            <person name="Boedeker C."/>
            <person name="Pinto D."/>
            <person name="Vollmers J."/>
            <person name="Rivas-Marin E."/>
            <person name="Kohn T."/>
            <person name="Peeters S.H."/>
            <person name="Heuer A."/>
            <person name="Rast P."/>
            <person name="Oberbeckmann S."/>
            <person name="Bunk B."/>
            <person name="Jeske O."/>
            <person name="Meyerdierks A."/>
            <person name="Storesund J.E."/>
            <person name="Kallscheuer N."/>
            <person name="Luecker S."/>
            <person name="Lage O.M."/>
            <person name="Pohl T."/>
            <person name="Merkel B.J."/>
            <person name="Hornburger P."/>
            <person name="Mueller R.-W."/>
            <person name="Bruemmer F."/>
            <person name="Labrenz M."/>
            <person name="Spormann A.M."/>
            <person name="Op den Camp H."/>
            <person name="Overmann J."/>
            <person name="Amann R."/>
            <person name="Jetten M.S.M."/>
            <person name="Mascher T."/>
            <person name="Medema M.H."/>
            <person name="Devos D.P."/>
            <person name="Kaster A.-K."/>
            <person name="Ovreas L."/>
            <person name="Rohde M."/>
            <person name="Galperin M.Y."/>
            <person name="Jogler C."/>
        </authorList>
    </citation>
    <scope>NUCLEOTIDE SEQUENCE [LARGE SCALE GENOMIC DNA]</scope>
    <source>
        <strain evidence="7 8">FC18</strain>
    </source>
</reference>
<evidence type="ECO:0000259" key="5">
    <source>
        <dbReference type="Pfam" id="PF07635"/>
    </source>
</evidence>
<evidence type="ECO:0000259" key="6">
    <source>
        <dbReference type="Pfam" id="PF07637"/>
    </source>
</evidence>
<evidence type="ECO:0000259" key="1">
    <source>
        <dbReference type="Pfam" id="PF07624"/>
    </source>
</evidence>
<dbReference type="STRING" id="980251.GCA_001642875_01238"/>